<evidence type="ECO:0000313" key="2">
    <source>
        <dbReference type="Proteomes" id="UP001196980"/>
    </source>
</evidence>
<comment type="caution">
    <text evidence="1">The sequence shown here is derived from an EMBL/GenBank/DDBJ whole genome shotgun (WGS) entry which is preliminary data.</text>
</comment>
<organism evidence="1 2">
    <name type="scientific">Candidatus Magnetobacterium casense</name>
    <dbReference type="NCBI Taxonomy" id="1455061"/>
    <lineage>
        <taxon>Bacteria</taxon>
        <taxon>Pseudomonadati</taxon>
        <taxon>Nitrospirota</taxon>
        <taxon>Thermodesulfovibrionia</taxon>
        <taxon>Thermodesulfovibrionales</taxon>
        <taxon>Candidatus Magnetobacteriaceae</taxon>
        <taxon>Candidatus Magnetobacterium</taxon>
    </lineage>
</organism>
<evidence type="ECO:0008006" key="3">
    <source>
        <dbReference type="Google" id="ProtNLM"/>
    </source>
</evidence>
<sequence>MPVIIDASKDRLYLKGKHDGLVDGVLEGYRRGLIEGKCEGLLKALRECWM</sequence>
<protein>
    <recommendedName>
        <fullName evidence="3">Transposase</fullName>
    </recommendedName>
</protein>
<name>A0ABS6RZR3_9BACT</name>
<evidence type="ECO:0000313" key="1">
    <source>
        <dbReference type="EMBL" id="MBV6342051.1"/>
    </source>
</evidence>
<dbReference type="EMBL" id="JABXWD010000188">
    <property type="protein sequence ID" value="MBV6342051.1"/>
    <property type="molecule type" value="Genomic_DNA"/>
</dbReference>
<dbReference type="RefSeq" id="WP_218252679.1">
    <property type="nucleotide sequence ID" value="NZ_JABXWD010000188.1"/>
</dbReference>
<proteinExistence type="predicted"/>
<reference evidence="1 2" key="1">
    <citation type="journal article" date="2020" name="J Geophys Res Biogeosci">
        <title>Magnetotaxis as an Adaptation to Enable Bacterial Shuttling of Microbial Sulfur and Sulfur Cycling Across Aquatic Oxic#Anoxic Interfaces.</title>
        <authorList>
            <person name="Li J."/>
            <person name="Liu P."/>
            <person name="Wang J."/>
            <person name="Roberts A.P."/>
            <person name="Pan Y."/>
        </authorList>
    </citation>
    <scope>NUCLEOTIDE SEQUENCE [LARGE SCALE GENOMIC DNA]</scope>
    <source>
        <strain evidence="1 2">MYR-1_YQ</strain>
    </source>
</reference>
<accession>A0ABS6RZR3</accession>
<gene>
    <name evidence="1" type="ORF">HWQ67_10685</name>
</gene>
<dbReference type="Proteomes" id="UP001196980">
    <property type="component" value="Unassembled WGS sequence"/>
</dbReference>
<keyword evidence="2" id="KW-1185">Reference proteome</keyword>